<gene>
    <name evidence="2" type="ORF">F511_34400</name>
</gene>
<evidence type="ECO:0000313" key="3">
    <source>
        <dbReference type="Proteomes" id="UP000250235"/>
    </source>
</evidence>
<name>A0A2Z7C171_9LAMI</name>
<reference evidence="2 3" key="1">
    <citation type="journal article" date="2015" name="Proc. Natl. Acad. Sci. U.S.A.">
        <title>The resurrection genome of Boea hygrometrica: A blueprint for survival of dehydration.</title>
        <authorList>
            <person name="Xiao L."/>
            <person name="Yang G."/>
            <person name="Zhang L."/>
            <person name="Yang X."/>
            <person name="Zhao S."/>
            <person name="Ji Z."/>
            <person name="Zhou Q."/>
            <person name="Hu M."/>
            <person name="Wang Y."/>
            <person name="Chen M."/>
            <person name="Xu Y."/>
            <person name="Jin H."/>
            <person name="Xiao X."/>
            <person name="Hu G."/>
            <person name="Bao F."/>
            <person name="Hu Y."/>
            <person name="Wan P."/>
            <person name="Li L."/>
            <person name="Deng X."/>
            <person name="Kuang T."/>
            <person name="Xiang C."/>
            <person name="Zhu J.K."/>
            <person name="Oliver M.J."/>
            <person name="He Y."/>
        </authorList>
    </citation>
    <scope>NUCLEOTIDE SEQUENCE [LARGE SCALE GENOMIC DNA]</scope>
    <source>
        <strain evidence="3">cv. XS01</strain>
    </source>
</reference>
<feature type="region of interest" description="Disordered" evidence="1">
    <location>
        <begin position="198"/>
        <end position="218"/>
    </location>
</feature>
<proteinExistence type="predicted"/>
<sequence length="218" mass="24860">MMEPEEFQREFQRKDVKGTKVYFKVCGIDNIRPPRRRKGDRPAEAPLCPAWLPEEPAEANTNQGSPRQGKINEVKPQYEDHNKSINHIRKCNISIVQCMKWVPKSSVGKQNSTTTQLCNLINHHHLVIFRYDDSADHHKAVWYSGATTQLATTSKQRWTFQARRLSRPISTCKGIPLSIDQAQYACVNAQQTHAYSMHTSHSQTAMNTEADNSAVNTQ</sequence>
<protein>
    <submittedName>
        <fullName evidence="2">Uncharacterized protein</fullName>
    </submittedName>
</protein>
<evidence type="ECO:0000313" key="2">
    <source>
        <dbReference type="EMBL" id="KZV40636.1"/>
    </source>
</evidence>
<organism evidence="2 3">
    <name type="scientific">Dorcoceras hygrometricum</name>
    <dbReference type="NCBI Taxonomy" id="472368"/>
    <lineage>
        <taxon>Eukaryota</taxon>
        <taxon>Viridiplantae</taxon>
        <taxon>Streptophyta</taxon>
        <taxon>Embryophyta</taxon>
        <taxon>Tracheophyta</taxon>
        <taxon>Spermatophyta</taxon>
        <taxon>Magnoliopsida</taxon>
        <taxon>eudicotyledons</taxon>
        <taxon>Gunneridae</taxon>
        <taxon>Pentapetalae</taxon>
        <taxon>asterids</taxon>
        <taxon>lamiids</taxon>
        <taxon>Lamiales</taxon>
        <taxon>Gesneriaceae</taxon>
        <taxon>Didymocarpoideae</taxon>
        <taxon>Trichosporeae</taxon>
        <taxon>Loxocarpinae</taxon>
        <taxon>Dorcoceras</taxon>
    </lineage>
</organism>
<dbReference type="Proteomes" id="UP000250235">
    <property type="component" value="Unassembled WGS sequence"/>
</dbReference>
<keyword evidence="3" id="KW-1185">Reference proteome</keyword>
<dbReference type="EMBL" id="KQ999905">
    <property type="protein sequence ID" value="KZV40636.1"/>
    <property type="molecule type" value="Genomic_DNA"/>
</dbReference>
<dbReference type="AlphaFoldDB" id="A0A2Z7C171"/>
<evidence type="ECO:0000256" key="1">
    <source>
        <dbReference type="SAM" id="MobiDB-lite"/>
    </source>
</evidence>
<feature type="region of interest" description="Disordered" evidence="1">
    <location>
        <begin position="32"/>
        <end position="71"/>
    </location>
</feature>
<accession>A0A2Z7C171</accession>